<feature type="domain" description="HTH cro/C1-type" evidence="3">
    <location>
        <begin position="13"/>
        <end position="68"/>
    </location>
</feature>
<dbReference type="GO" id="GO:0005829">
    <property type="term" value="C:cytosol"/>
    <property type="evidence" value="ECO:0007669"/>
    <property type="project" value="TreeGrafter"/>
</dbReference>
<dbReference type="CDD" id="cd00093">
    <property type="entry name" value="HTH_XRE"/>
    <property type="match status" value="1"/>
</dbReference>
<dbReference type="PANTHER" id="PTHR46797:SF1">
    <property type="entry name" value="METHYLPHOSPHONATE SYNTHASE"/>
    <property type="match status" value="1"/>
</dbReference>
<dbReference type="InterPro" id="IPR001387">
    <property type="entry name" value="Cro/C1-type_HTH"/>
</dbReference>
<feature type="region of interest" description="Disordered" evidence="2">
    <location>
        <begin position="132"/>
        <end position="151"/>
    </location>
</feature>
<dbReference type="PANTHER" id="PTHR46797">
    <property type="entry name" value="HTH-TYPE TRANSCRIPTIONAL REGULATOR"/>
    <property type="match status" value="1"/>
</dbReference>
<proteinExistence type="predicted"/>
<evidence type="ECO:0000259" key="3">
    <source>
        <dbReference type="PROSITE" id="PS50943"/>
    </source>
</evidence>
<keyword evidence="5" id="KW-1185">Reference proteome</keyword>
<dbReference type="InterPro" id="IPR050807">
    <property type="entry name" value="TransReg_Diox_bact_type"/>
</dbReference>
<organism evidence="4 5">
    <name type="scientific">Bordetella genomosp. 11</name>
    <dbReference type="NCBI Taxonomy" id="1416808"/>
    <lineage>
        <taxon>Bacteria</taxon>
        <taxon>Pseudomonadati</taxon>
        <taxon>Pseudomonadota</taxon>
        <taxon>Betaproteobacteria</taxon>
        <taxon>Burkholderiales</taxon>
        <taxon>Alcaligenaceae</taxon>
        <taxon>Bordetella</taxon>
    </lineage>
</organism>
<dbReference type="EMBL" id="NEVS01000001">
    <property type="protein sequence ID" value="OZI66701.1"/>
    <property type="molecule type" value="Genomic_DNA"/>
</dbReference>
<gene>
    <name evidence="4" type="ORF">CAL28_02975</name>
</gene>
<dbReference type="SUPFAM" id="SSF47413">
    <property type="entry name" value="lambda repressor-like DNA-binding domains"/>
    <property type="match status" value="1"/>
</dbReference>
<name>A0A261UYM6_9BORD</name>
<accession>A0A261UYM6</accession>
<dbReference type="SMART" id="SM00530">
    <property type="entry name" value="HTH_XRE"/>
    <property type="match status" value="1"/>
</dbReference>
<dbReference type="GO" id="GO:0003700">
    <property type="term" value="F:DNA-binding transcription factor activity"/>
    <property type="evidence" value="ECO:0007669"/>
    <property type="project" value="TreeGrafter"/>
</dbReference>
<dbReference type="Proteomes" id="UP000215767">
    <property type="component" value="Unassembled WGS sequence"/>
</dbReference>
<dbReference type="AlphaFoldDB" id="A0A261UYM6"/>
<dbReference type="Gene3D" id="1.10.260.40">
    <property type="entry name" value="lambda repressor-like DNA-binding domains"/>
    <property type="match status" value="1"/>
</dbReference>
<dbReference type="InterPro" id="IPR010982">
    <property type="entry name" value="Lambda_DNA-bd_dom_sf"/>
</dbReference>
<comment type="caution">
    <text evidence="4">The sequence shown here is derived from an EMBL/GenBank/DDBJ whole genome shotgun (WGS) entry which is preliminary data.</text>
</comment>
<sequence>MGTSMLQTFGMRLERLRAARGLRSKQLAALVGLDPSYITQLERGRRDPPRRVLIDKLAKALGLEAHEAAQLGRAAANERLLRAISSIDVRAPAMEVAEELIRYEDVFDETGYLALRAFLRAYVISRGEEKKIDHGRQFPEPSRPAEQETTM</sequence>
<dbReference type="PROSITE" id="PS50943">
    <property type="entry name" value="HTH_CROC1"/>
    <property type="match status" value="1"/>
</dbReference>
<evidence type="ECO:0000313" key="5">
    <source>
        <dbReference type="Proteomes" id="UP000215767"/>
    </source>
</evidence>
<evidence type="ECO:0000256" key="2">
    <source>
        <dbReference type="SAM" id="MobiDB-lite"/>
    </source>
</evidence>
<evidence type="ECO:0000313" key="4">
    <source>
        <dbReference type="EMBL" id="OZI66701.1"/>
    </source>
</evidence>
<protein>
    <recommendedName>
        <fullName evidence="3">HTH cro/C1-type domain-containing protein</fullName>
    </recommendedName>
</protein>
<evidence type="ECO:0000256" key="1">
    <source>
        <dbReference type="ARBA" id="ARBA00023125"/>
    </source>
</evidence>
<keyword evidence="1" id="KW-0238">DNA-binding</keyword>
<reference evidence="5" key="1">
    <citation type="submission" date="2017-05" db="EMBL/GenBank/DDBJ databases">
        <title>Complete and WGS of Bordetella genogroups.</title>
        <authorList>
            <person name="Spilker T."/>
            <person name="Lipuma J."/>
        </authorList>
    </citation>
    <scope>NUCLEOTIDE SEQUENCE [LARGE SCALE GENOMIC DNA]</scope>
    <source>
        <strain evidence="5">AU8856</strain>
    </source>
</reference>
<dbReference type="Pfam" id="PF13560">
    <property type="entry name" value="HTH_31"/>
    <property type="match status" value="1"/>
</dbReference>
<dbReference type="GO" id="GO:0003677">
    <property type="term" value="F:DNA binding"/>
    <property type="evidence" value="ECO:0007669"/>
    <property type="project" value="UniProtKB-KW"/>
</dbReference>